<gene>
    <name evidence="1" type="ORF">SAMN05660835_01520</name>
</gene>
<evidence type="ECO:0000313" key="2">
    <source>
        <dbReference type="Proteomes" id="UP000199411"/>
    </source>
</evidence>
<sequence length="200" mass="23731">MIIVIKSKYYLYQTVNDYLEALLEYLKAQADLLGLIGYNDNIYKENAISNKNQNIIKKIEDMYKLNKIHYQNEAYLNWYAWNSFALYKRLGEDFWDKIPKSTRSVFLSLNSQEIQMINTKPDEANILDNFIKQANKRNIKVELLLGDPYWVLEKYRHQLISIIKSLNKFGFSGIQLDIEKSQLPKNDRYLWDKGIIKTIS</sequence>
<accession>A0A1G6Q9X1</accession>
<dbReference type="AlphaFoldDB" id="A0A1G6Q9X1"/>
<name>A0A1G6Q9X1_9BACT</name>
<reference evidence="2" key="1">
    <citation type="submission" date="2016-10" db="EMBL/GenBank/DDBJ databases">
        <authorList>
            <person name="Varghese N."/>
            <person name="Submissions S."/>
        </authorList>
    </citation>
    <scope>NUCLEOTIDE SEQUENCE [LARGE SCALE GENOMIC DNA]</scope>
    <source>
        <strain evidence="2">DSM 8415</strain>
    </source>
</reference>
<protein>
    <submittedName>
        <fullName evidence="1">Uncharacterized protein</fullName>
    </submittedName>
</protein>
<organism evidence="1 2">
    <name type="scientific">Desulfurella multipotens</name>
    <dbReference type="NCBI Taxonomy" id="79269"/>
    <lineage>
        <taxon>Bacteria</taxon>
        <taxon>Pseudomonadati</taxon>
        <taxon>Campylobacterota</taxon>
        <taxon>Desulfurellia</taxon>
        <taxon>Desulfurellales</taxon>
        <taxon>Desulfurellaceae</taxon>
        <taxon>Desulfurella</taxon>
    </lineage>
</organism>
<keyword evidence="2" id="KW-1185">Reference proteome</keyword>
<dbReference type="Proteomes" id="UP000199411">
    <property type="component" value="Unassembled WGS sequence"/>
</dbReference>
<dbReference type="EMBL" id="FMYU01000011">
    <property type="protein sequence ID" value="SDC88455.1"/>
    <property type="molecule type" value="Genomic_DNA"/>
</dbReference>
<proteinExistence type="predicted"/>
<dbReference type="OrthoDB" id="7054537at2"/>
<evidence type="ECO:0000313" key="1">
    <source>
        <dbReference type="EMBL" id="SDC88455.1"/>
    </source>
</evidence>
<dbReference type="RefSeq" id="WP_092129362.1">
    <property type="nucleotide sequence ID" value="NZ_FMYU01000011.1"/>
</dbReference>